<dbReference type="PANTHER" id="PTHR43283">
    <property type="entry name" value="BETA-LACTAMASE-RELATED"/>
    <property type="match status" value="1"/>
</dbReference>
<reference evidence="3 4" key="1">
    <citation type="submission" date="2021-06" db="EMBL/GenBank/DDBJ databases">
        <authorList>
            <person name="Sun Q."/>
            <person name="Li D."/>
        </authorList>
    </citation>
    <scope>NUCLEOTIDE SEQUENCE [LARGE SCALE GENOMIC DNA]</scope>
    <source>
        <strain evidence="3 4">MSJ-40</strain>
    </source>
</reference>
<keyword evidence="1" id="KW-0378">Hydrolase</keyword>
<gene>
    <name evidence="3" type="ORF">KQI42_04380</name>
</gene>
<feature type="domain" description="Beta-lactamase-related" evidence="2">
    <location>
        <begin position="12"/>
        <end position="337"/>
    </location>
</feature>
<organism evidence="3 4">
    <name type="scientific">Tissierella simiarum</name>
    <dbReference type="NCBI Taxonomy" id="2841534"/>
    <lineage>
        <taxon>Bacteria</taxon>
        <taxon>Bacillati</taxon>
        <taxon>Bacillota</taxon>
        <taxon>Tissierellia</taxon>
        <taxon>Tissierellales</taxon>
        <taxon>Tissierellaceae</taxon>
        <taxon>Tissierella</taxon>
    </lineage>
</organism>
<dbReference type="EMBL" id="JAHLPM010000003">
    <property type="protein sequence ID" value="MBU5437233.1"/>
    <property type="molecule type" value="Genomic_DNA"/>
</dbReference>
<accession>A0ABS6E2W4</accession>
<dbReference type="InterPro" id="IPR050789">
    <property type="entry name" value="Diverse_Enzym_Activities"/>
</dbReference>
<dbReference type="InterPro" id="IPR001466">
    <property type="entry name" value="Beta-lactam-related"/>
</dbReference>
<evidence type="ECO:0000256" key="1">
    <source>
        <dbReference type="ARBA" id="ARBA00022801"/>
    </source>
</evidence>
<sequence length="359" mass="41182">MSSGKINEPFLNDVIEKMVGRNHVSGAILCIENGNRSLTWAGAAGNLQKHTQYFVSSVTKLYITAVLLHLKWKNKLQWDNNIYKFFSEDKISGLHVFKGVDYTKEITIKHLMSNTSGIPDYFSQKQPDGKYAMSNLLNGKDEPWPLEKILETVRKIEPKFKPGENKRVYYFDTNYELLGAIIEDITGKELPDVFQEYIFDPLNLSKTYTYKDISDKSPAPMYYKAKELHLPLYMASITAQGGIVSTAEETMIFLKAFFDGYFFPKEYIEELKKWNFIFYPSQFYFGIGLEKLWTPRVISPKKPIKEILGFWGQSGAFAFYNPETDLYFTGTVNQTSGFGHSAAFKAMVKIIKTDKSTLI</sequence>
<keyword evidence="4" id="KW-1185">Reference proteome</keyword>
<evidence type="ECO:0000313" key="4">
    <source>
        <dbReference type="Proteomes" id="UP000749471"/>
    </source>
</evidence>
<proteinExistence type="predicted"/>
<dbReference type="PANTHER" id="PTHR43283:SF11">
    <property type="entry name" value="BETA-LACTAMASE-RELATED DOMAIN-CONTAINING PROTEIN"/>
    <property type="match status" value="1"/>
</dbReference>
<dbReference type="RefSeq" id="WP_216517145.1">
    <property type="nucleotide sequence ID" value="NZ_JAHLPM010000003.1"/>
</dbReference>
<protein>
    <submittedName>
        <fullName evidence="3">Beta-lactamase family protein</fullName>
    </submittedName>
</protein>
<evidence type="ECO:0000313" key="3">
    <source>
        <dbReference type="EMBL" id="MBU5437233.1"/>
    </source>
</evidence>
<dbReference type="Pfam" id="PF00144">
    <property type="entry name" value="Beta-lactamase"/>
    <property type="match status" value="1"/>
</dbReference>
<name>A0ABS6E2W4_9FIRM</name>
<dbReference type="Proteomes" id="UP000749471">
    <property type="component" value="Unassembled WGS sequence"/>
</dbReference>
<comment type="caution">
    <text evidence="3">The sequence shown here is derived from an EMBL/GenBank/DDBJ whole genome shotgun (WGS) entry which is preliminary data.</text>
</comment>
<evidence type="ECO:0000259" key="2">
    <source>
        <dbReference type="Pfam" id="PF00144"/>
    </source>
</evidence>